<comment type="caution">
    <text evidence="6">The sequence shown here is derived from an EMBL/GenBank/DDBJ whole genome shotgun (WGS) entry which is preliminary data.</text>
</comment>
<dbReference type="Proteomes" id="UP001491310">
    <property type="component" value="Unassembled WGS sequence"/>
</dbReference>
<evidence type="ECO:0000313" key="7">
    <source>
        <dbReference type="Proteomes" id="UP001491310"/>
    </source>
</evidence>
<keyword evidence="1 3" id="KW-0853">WD repeat</keyword>
<feature type="region of interest" description="Disordered" evidence="5">
    <location>
        <begin position="271"/>
        <end position="332"/>
    </location>
</feature>
<feature type="region of interest" description="Disordered" evidence="5">
    <location>
        <begin position="361"/>
        <end position="387"/>
    </location>
</feature>
<name>A0ABR2YX54_9CHLO</name>
<sequence>MLSKVVARVAAAEERERKPVAQQMVEDIREDRFKLSLQDVNTLLQCLWEKREAMEKQEAEASLQLLLQFLHYARSEKTQKLKELQEELSTLDADIHQVQGHAVPLARNSTAELLRKRLRESEEPTTAGARGLGAAAHTHSVLLDGLATTGAAGAARQSQAHEGGEGRMLPPPPHPSAAPPSASGQEPSHQPGSSDIVLHNGRLPILPGPSTQGDSTAGNGLPNTTRFTPLQGSSWQARGGGPAFLLPPTVPAPTLSRAASAEGHLPLANGRTAAPAAQPASASRAATATPTPATTNSGSSSGGAAAVSHPPSSSAMPCSSHMSADGETEDDTLRARKRRVVSQFEDLQNCYMKLRRGESGALSANRAGQPGAADANGAGPSQHPPTRLQITANGAEEQKDEGDEAEELVSMRQMAAGGNVNARKLELVQQGETAVGPLLAPGGLAEFSRMLSVFTHCSKLKVVAELPRASARQQAAILSSIEFDRDRAVFATAGVSKRISLFDYANVLAHPNVQQHCPAAELVTRSKLSCLSWNKYVRSHIISSDYEGCVTLWDVDTQASVNEYEAHDKRIWSVDYSTCDPFLFVSGSDDGFIKVWSTKQAAPAVAIDMRANVCCVKYNPASAHEIAVGSADHSVHLYDLRNVSAPVHVFAGHRKAVSYVRYLSSTEVVSASTDSTLRLWNTRTLSQTRRFSGHVNEKNFVGLSVDSEFIACGSETDEVYVYYRALAKPIAKRVFSGPTASGQASEGSQFISAVCWKPQAQVLLAANSQGCIKLMQLTS</sequence>
<keyword evidence="7" id="KW-1185">Reference proteome</keyword>
<evidence type="ECO:0000256" key="4">
    <source>
        <dbReference type="SAM" id="Coils"/>
    </source>
</evidence>
<dbReference type="InterPro" id="IPR019775">
    <property type="entry name" value="WD40_repeat_CS"/>
</dbReference>
<dbReference type="CDD" id="cd00200">
    <property type="entry name" value="WD40"/>
    <property type="match status" value="1"/>
</dbReference>
<dbReference type="SUPFAM" id="SSF50978">
    <property type="entry name" value="WD40 repeat-like"/>
    <property type="match status" value="1"/>
</dbReference>
<dbReference type="InterPro" id="IPR001680">
    <property type="entry name" value="WD40_rpt"/>
</dbReference>
<feature type="compositionally biased region" description="Low complexity" evidence="5">
    <location>
        <begin position="272"/>
        <end position="323"/>
    </location>
</feature>
<feature type="coiled-coil region" evidence="4">
    <location>
        <begin position="67"/>
        <end position="101"/>
    </location>
</feature>
<dbReference type="PROSITE" id="PS50294">
    <property type="entry name" value="WD_REPEATS_REGION"/>
    <property type="match status" value="2"/>
</dbReference>
<evidence type="ECO:0000313" key="6">
    <source>
        <dbReference type="EMBL" id="KAK9916221.1"/>
    </source>
</evidence>
<feature type="repeat" description="WD" evidence="3">
    <location>
        <begin position="650"/>
        <end position="690"/>
    </location>
</feature>
<keyword evidence="2" id="KW-0677">Repeat</keyword>
<evidence type="ECO:0000256" key="3">
    <source>
        <dbReference type="PROSITE-ProRule" id="PRU00221"/>
    </source>
</evidence>
<accession>A0ABR2YX54</accession>
<gene>
    <name evidence="6" type="ORF">WJX75_000186</name>
</gene>
<feature type="compositionally biased region" description="Polar residues" evidence="5">
    <location>
        <begin position="184"/>
        <end position="193"/>
    </location>
</feature>
<feature type="repeat" description="WD" evidence="3">
    <location>
        <begin position="564"/>
        <end position="606"/>
    </location>
</feature>
<dbReference type="InterPro" id="IPR036322">
    <property type="entry name" value="WD40_repeat_dom_sf"/>
</dbReference>
<dbReference type="PROSITE" id="PS00678">
    <property type="entry name" value="WD_REPEATS_1"/>
    <property type="match status" value="1"/>
</dbReference>
<dbReference type="Gene3D" id="2.130.10.10">
    <property type="entry name" value="YVTN repeat-like/Quinoprotein amine dehydrogenase"/>
    <property type="match status" value="1"/>
</dbReference>
<evidence type="ECO:0008006" key="8">
    <source>
        <dbReference type="Google" id="ProtNLM"/>
    </source>
</evidence>
<organism evidence="6 7">
    <name type="scientific">Coccomyxa subellipsoidea</name>
    <dbReference type="NCBI Taxonomy" id="248742"/>
    <lineage>
        <taxon>Eukaryota</taxon>
        <taxon>Viridiplantae</taxon>
        <taxon>Chlorophyta</taxon>
        <taxon>core chlorophytes</taxon>
        <taxon>Trebouxiophyceae</taxon>
        <taxon>Trebouxiophyceae incertae sedis</taxon>
        <taxon>Coccomyxaceae</taxon>
        <taxon>Coccomyxa</taxon>
    </lineage>
</organism>
<dbReference type="SMART" id="SM00320">
    <property type="entry name" value="WD40"/>
    <property type="match status" value="7"/>
</dbReference>
<feature type="region of interest" description="Disordered" evidence="5">
    <location>
        <begin position="150"/>
        <end position="249"/>
    </location>
</feature>
<protein>
    <recommendedName>
        <fullName evidence="8">WD40 repeat-like protein</fullName>
    </recommendedName>
</protein>
<dbReference type="InterPro" id="IPR042755">
    <property type="entry name" value="COP1"/>
</dbReference>
<evidence type="ECO:0000256" key="5">
    <source>
        <dbReference type="SAM" id="MobiDB-lite"/>
    </source>
</evidence>
<dbReference type="PANTHER" id="PTHR44080">
    <property type="entry name" value="E3 UBIQUITIN-PROTEIN LIGASE COP1"/>
    <property type="match status" value="1"/>
</dbReference>
<dbReference type="InterPro" id="IPR015943">
    <property type="entry name" value="WD40/YVTN_repeat-like_dom_sf"/>
</dbReference>
<feature type="compositionally biased region" description="Pro residues" evidence="5">
    <location>
        <begin position="169"/>
        <end position="178"/>
    </location>
</feature>
<dbReference type="EMBL" id="JALJOT010000003">
    <property type="protein sequence ID" value="KAK9916221.1"/>
    <property type="molecule type" value="Genomic_DNA"/>
</dbReference>
<proteinExistence type="predicted"/>
<dbReference type="Pfam" id="PF00400">
    <property type="entry name" value="WD40"/>
    <property type="match status" value="3"/>
</dbReference>
<reference evidence="6 7" key="1">
    <citation type="journal article" date="2024" name="Nat. Commun.">
        <title>Phylogenomics reveals the evolutionary origins of lichenization in chlorophyte algae.</title>
        <authorList>
            <person name="Puginier C."/>
            <person name="Libourel C."/>
            <person name="Otte J."/>
            <person name="Skaloud P."/>
            <person name="Haon M."/>
            <person name="Grisel S."/>
            <person name="Petersen M."/>
            <person name="Berrin J.G."/>
            <person name="Delaux P.M."/>
            <person name="Dal Grande F."/>
            <person name="Keller J."/>
        </authorList>
    </citation>
    <scope>NUCLEOTIDE SEQUENCE [LARGE SCALE GENOMIC DNA]</scope>
    <source>
        <strain evidence="6 7">SAG 216-7</strain>
    </source>
</reference>
<dbReference type="PROSITE" id="PS50082">
    <property type="entry name" value="WD_REPEATS_2"/>
    <property type="match status" value="2"/>
</dbReference>
<keyword evidence="4" id="KW-0175">Coiled coil</keyword>
<evidence type="ECO:0000256" key="2">
    <source>
        <dbReference type="ARBA" id="ARBA00022737"/>
    </source>
</evidence>
<feature type="compositionally biased region" description="Polar residues" evidence="5">
    <location>
        <begin position="209"/>
        <end position="236"/>
    </location>
</feature>
<evidence type="ECO:0000256" key="1">
    <source>
        <dbReference type="ARBA" id="ARBA00022574"/>
    </source>
</evidence>
<dbReference type="PANTHER" id="PTHR44080:SF1">
    <property type="entry name" value="E3 UBIQUITIN-PROTEIN LIGASE COP1"/>
    <property type="match status" value="1"/>
</dbReference>